<protein>
    <submittedName>
        <fullName evidence="2">Uncharacterized protein</fullName>
    </submittedName>
</protein>
<dbReference type="PROSITE" id="PS51257">
    <property type="entry name" value="PROKAR_LIPOPROTEIN"/>
    <property type="match status" value="1"/>
</dbReference>
<sequence length="94" mass="10467">MRPLAVLTGIILGSCFSIFVGLLVVVLLYWLNAEYDYISRDIPLLLGHSGIFFGLTLLAAAGLWSQVKDSAWRWYAQAALWAALAATVVYYWPD</sequence>
<reference evidence="2 3" key="1">
    <citation type="submission" date="2022-03" db="EMBL/GenBank/DDBJ databases">
        <title>Genomic Encyclopedia of Type Strains, Phase III (KMG-III): the genomes of soil and plant-associated and newly described type strains.</title>
        <authorList>
            <person name="Whitman W."/>
        </authorList>
    </citation>
    <scope>NUCLEOTIDE SEQUENCE [LARGE SCALE GENOMIC DNA]</scope>
    <source>
        <strain evidence="2 3">BSker1</strain>
    </source>
</reference>
<comment type="caution">
    <text evidence="2">The sequence shown here is derived from an EMBL/GenBank/DDBJ whole genome shotgun (WGS) entry which is preliminary data.</text>
</comment>
<keyword evidence="1" id="KW-0812">Transmembrane</keyword>
<accession>A0ABT1G5D0</accession>
<evidence type="ECO:0000256" key="1">
    <source>
        <dbReference type="SAM" id="Phobius"/>
    </source>
</evidence>
<keyword evidence="1" id="KW-1133">Transmembrane helix</keyword>
<evidence type="ECO:0000313" key="3">
    <source>
        <dbReference type="Proteomes" id="UP001523550"/>
    </source>
</evidence>
<evidence type="ECO:0000313" key="2">
    <source>
        <dbReference type="EMBL" id="MCP1726514.1"/>
    </source>
</evidence>
<gene>
    <name evidence="2" type="ORF">J2T60_000479</name>
</gene>
<name>A0ABT1G5D0_9GAMM</name>
<feature type="transmembrane region" description="Helical" evidence="1">
    <location>
        <begin position="74"/>
        <end position="92"/>
    </location>
</feature>
<organism evidence="2 3">
    <name type="scientific">Natronospira proteinivora</name>
    <dbReference type="NCBI Taxonomy" id="1807133"/>
    <lineage>
        <taxon>Bacteria</taxon>
        <taxon>Pseudomonadati</taxon>
        <taxon>Pseudomonadota</taxon>
        <taxon>Gammaproteobacteria</taxon>
        <taxon>Natronospirales</taxon>
        <taxon>Natronospiraceae</taxon>
        <taxon>Natronospira</taxon>
    </lineage>
</organism>
<feature type="transmembrane region" description="Helical" evidence="1">
    <location>
        <begin position="42"/>
        <end position="62"/>
    </location>
</feature>
<dbReference type="Proteomes" id="UP001523550">
    <property type="component" value="Unassembled WGS sequence"/>
</dbReference>
<feature type="transmembrane region" description="Helical" evidence="1">
    <location>
        <begin position="6"/>
        <end position="30"/>
    </location>
</feature>
<dbReference type="RefSeq" id="WP_253444931.1">
    <property type="nucleotide sequence ID" value="NZ_JALJYF010000001.1"/>
</dbReference>
<keyword evidence="3" id="KW-1185">Reference proteome</keyword>
<keyword evidence="1" id="KW-0472">Membrane</keyword>
<dbReference type="EMBL" id="JALJYF010000001">
    <property type="protein sequence ID" value="MCP1726514.1"/>
    <property type="molecule type" value="Genomic_DNA"/>
</dbReference>
<proteinExistence type="predicted"/>